<dbReference type="EMBL" id="MN739977">
    <property type="protein sequence ID" value="QHT81118.1"/>
    <property type="molecule type" value="Genomic_DNA"/>
</dbReference>
<accession>A0A6C0HKC8</accession>
<dbReference type="AlphaFoldDB" id="A0A6C0HKC8"/>
<evidence type="ECO:0000313" key="2">
    <source>
        <dbReference type="EMBL" id="QHT81118.1"/>
    </source>
</evidence>
<sequence>MTSMEPQTVNPTSWFYAATRPKNDFQHAEYDFRDNAAQQNYYMNTAQSSAGCQDFEPKASWASQFVTMNYTGNYGNTAAGGCDTDLYSRLMLGDAGTQRVKGHQQTFARPWATTPNLGGGPSAASKDTESHLIQSVPVRTPKECSTVTDKFFANQYDPQLPSVQAEMKDVNNFVQTWARGGDPTRLLYKNSVQN</sequence>
<feature type="region of interest" description="Disordered" evidence="1">
    <location>
        <begin position="109"/>
        <end position="130"/>
    </location>
</feature>
<proteinExistence type="predicted"/>
<evidence type="ECO:0000256" key="1">
    <source>
        <dbReference type="SAM" id="MobiDB-lite"/>
    </source>
</evidence>
<organism evidence="2">
    <name type="scientific">viral metagenome</name>
    <dbReference type="NCBI Taxonomy" id="1070528"/>
    <lineage>
        <taxon>unclassified sequences</taxon>
        <taxon>metagenomes</taxon>
        <taxon>organismal metagenomes</taxon>
    </lineage>
</organism>
<reference evidence="2" key="1">
    <citation type="journal article" date="2020" name="Nature">
        <title>Giant virus diversity and host interactions through global metagenomics.</title>
        <authorList>
            <person name="Schulz F."/>
            <person name="Roux S."/>
            <person name="Paez-Espino D."/>
            <person name="Jungbluth S."/>
            <person name="Walsh D.A."/>
            <person name="Denef V.J."/>
            <person name="McMahon K.D."/>
            <person name="Konstantinidis K.T."/>
            <person name="Eloe-Fadrosh E.A."/>
            <person name="Kyrpides N.C."/>
            <person name="Woyke T."/>
        </authorList>
    </citation>
    <scope>NUCLEOTIDE SEQUENCE</scope>
    <source>
        <strain evidence="2">GVMAG-M-3300023184-135</strain>
    </source>
</reference>
<protein>
    <submittedName>
        <fullName evidence="2">Uncharacterized protein</fullName>
    </submittedName>
</protein>
<name>A0A6C0HKC8_9ZZZZ</name>